<evidence type="ECO:0000313" key="3">
    <source>
        <dbReference type="EMBL" id="KAK7899056.1"/>
    </source>
</evidence>
<sequence>MVLDYKHLEQVLSDQSPHCSLYLQTSPLALSCKADPTNHRLRCQGKAMSSSHGPTTTPVFYIRAGKHKQESRNSTVSFEDEEVEFGSSPHSSNVLPLLCVISMAPVLNGVWWGPEAGVVGSGAAVASGVGVLVGNEQIVLVCTLSGLTVLLLVSVFVLLCASCQGQKKSTTCPSSGDHENLVNGGVSERDTISQSADSPATDLGVSSSHNGPLTSGTILTDTQDLSPQPSEELLSSQSELRLSKCPQDRELPSIPPNSALIGDGPPASGDSTYEVVKEIAPTSRDISMEDSLYETVKELKESPLQLGLTNGTTHLTRAEPPPPPPPTSLLLNGHPSPCTPERGPLCSGVEYASVDLRKKSRHSADMEAKRRSDHPVPAPVRNEEPEEDLPPPVPEKVLDENDNQPVVVNGVMGAGQHNGELHSPLSPASGFENHILPDNESAVYSTVNQSNGSINEDDKEHDYSSIAEIKGLVPASSSSDLYATVNDLLPHQHHLEEDLVLDCNDPGYETIRIPKTSSSEDGHRGIMGAGGFEVTKPEPDYESVGDLGLSREMSRL</sequence>
<evidence type="ECO:0000313" key="4">
    <source>
        <dbReference type="Proteomes" id="UP001460270"/>
    </source>
</evidence>
<feature type="compositionally biased region" description="Basic and acidic residues" evidence="1">
    <location>
        <begin position="362"/>
        <end position="374"/>
    </location>
</feature>
<dbReference type="Pfam" id="PF15347">
    <property type="entry name" value="PAG"/>
    <property type="match status" value="1"/>
</dbReference>
<dbReference type="InterPro" id="IPR032748">
    <property type="entry name" value="PAG"/>
</dbReference>
<protein>
    <recommendedName>
        <fullName evidence="5">Phosphoprotein membrane anchor with glycosphingolipid microdomains 1</fullName>
    </recommendedName>
</protein>
<feature type="compositionally biased region" description="Polar residues" evidence="1">
    <location>
        <begin position="192"/>
        <end position="224"/>
    </location>
</feature>
<evidence type="ECO:0000256" key="1">
    <source>
        <dbReference type="SAM" id="MobiDB-lite"/>
    </source>
</evidence>
<keyword evidence="2" id="KW-1133">Transmembrane helix</keyword>
<dbReference type="GO" id="GO:0045121">
    <property type="term" value="C:membrane raft"/>
    <property type="evidence" value="ECO:0007669"/>
    <property type="project" value="InterPro"/>
</dbReference>
<dbReference type="AlphaFoldDB" id="A0AAW0NFS8"/>
<name>A0AAW0NFS8_9GOBI</name>
<keyword evidence="2" id="KW-0812">Transmembrane</keyword>
<feature type="region of interest" description="Disordered" evidence="1">
    <location>
        <begin position="166"/>
        <end position="271"/>
    </location>
</feature>
<evidence type="ECO:0000256" key="2">
    <source>
        <dbReference type="SAM" id="Phobius"/>
    </source>
</evidence>
<proteinExistence type="predicted"/>
<gene>
    <name evidence="3" type="ORF">WMY93_019909</name>
</gene>
<reference evidence="4" key="1">
    <citation type="submission" date="2024-04" db="EMBL/GenBank/DDBJ databases">
        <title>Salinicola lusitanus LLJ914,a marine bacterium isolated from the Okinawa Trough.</title>
        <authorList>
            <person name="Li J."/>
        </authorList>
    </citation>
    <scope>NUCLEOTIDE SEQUENCE [LARGE SCALE GENOMIC DNA]</scope>
</reference>
<dbReference type="PANTHER" id="PTHR16322">
    <property type="entry name" value="PHOSPHOPROTEIN ASSOCIATED WITH GLYCOSPHINGOLIPID-ENRICHED MICRODOMAINS 1"/>
    <property type="match status" value="1"/>
</dbReference>
<dbReference type="PANTHER" id="PTHR16322:SF0">
    <property type="entry name" value="PHOSPHOPROTEIN ASSOCIATED WITH GLYCOSPHINGOLIPID-ENRICHED MICRODOMAINS 1"/>
    <property type="match status" value="1"/>
</dbReference>
<dbReference type="PROSITE" id="PS51257">
    <property type="entry name" value="PROKAR_LIPOPROTEIN"/>
    <property type="match status" value="1"/>
</dbReference>
<comment type="caution">
    <text evidence="3">The sequence shown here is derived from an EMBL/GenBank/DDBJ whole genome shotgun (WGS) entry which is preliminary data.</text>
</comment>
<dbReference type="GO" id="GO:0050868">
    <property type="term" value="P:negative regulation of T cell activation"/>
    <property type="evidence" value="ECO:0007669"/>
    <property type="project" value="InterPro"/>
</dbReference>
<feature type="compositionally biased region" description="Low complexity" evidence="1">
    <location>
        <begin position="225"/>
        <end position="240"/>
    </location>
</feature>
<accession>A0AAW0NFS8</accession>
<dbReference type="EMBL" id="JBBPFD010000014">
    <property type="protein sequence ID" value="KAK7899056.1"/>
    <property type="molecule type" value="Genomic_DNA"/>
</dbReference>
<evidence type="ECO:0008006" key="5">
    <source>
        <dbReference type="Google" id="ProtNLM"/>
    </source>
</evidence>
<keyword evidence="2" id="KW-0472">Membrane</keyword>
<dbReference type="GO" id="GO:0005886">
    <property type="term" value="C:plasma membrane"/>
    <property type="evidence" value="ECO:0007669"/>
    <property type="project" value="InterPro"/>
</dbReference>
<dbReference type="GO" id="GO:0035556">
    <property type="term" value="P:intracellular signal transduction"/>
    <property type="evidence" value="ECO:0007669"/>
    <property type="project" value="InterPro"/>
</dbReference>
<dbReference type="Proteomes" id="UP001460270">
    <property type="component" value="Unassembled WGS sequence"/>
</dbReference>
<feature type="region of interest" description="Disordered" evidence="1">
    <location>
        <begin position="514"/>
        <end position="556"/>
    </location>
</feature>
<keyword evidence="4" id="KW-1185">Reference proteome</keyword>
<organism evidence="3 4">
    <name type="scientific">Mugilogobius chulae</name>
    <name type="common">yellowstripe goby</name>
    <dbReference type="NCBI Taxonomy" id="88201"/>
    <lineage>
        <taxon>Eukaryota</taxon>
        <taxon>Metazoa</taxon>
        <taxon>Chordata</taxon>
        <taxon>Craniata</taxon>
        <taxon>Vertebrata</taxon>
        <taxon>Euteleostomi</taxon>
        <taxon>Actinopterygii</taxon>
        <taxon>Neopterygii</taxon>
        <taxon>Teleostei</taxon>
        <taxon>Neoteleostei</taxon>
        <taxon>Acanthomorphata</taxon>
        <taxon>Gobiaria</taxon>
        <taxon>Gobiiformes</taxon>
        <taxon>Gobioidei</taxon>
        <taxon>Gobiidae</taxon>
        <taxon>Gobionellinae</taxon>
        <taxon>Mugilogobius</taxon>
    </lineage>
</organism>
<feature type="region of interest" description="Disordered" evidence="1">
    <location>
        <begin position="311"/>
        <end position="399"/>
    </location>
</feature>
<feature type="transmembrane region" description="Helical" evidence="2">
    <location>
        <begin position="138"/>
        <end position="161"/>
    </location>
</feature>